<dbReference type="SUPFAM" id="SSF55174">
    <property type="entry name" value="Alpha-L RNA-binding motif"/>
    <property type="match status" value="1"/>
</dbReference>
<dbReference type="GO" id="GO:0000455">
    <property type="term" value="P:enzyme-directed rRNA pseudouridine synthesis"/>
    <property type="evidence" value="ECO:0007669"/>
    <property type="project" value="UniProtKB-ARBA"/>
</dbReference>
<dbReference type="InterPro" id="IPR050343">
    <property type="entry name" value="RsuA_PseudoU_synthase"/>
</dbReference>
<dbReference type="GO" id="GO:0120159">
    <property type="term" value="F:rRNA pseudouridine synthase activity"/>
    <property type="evidence" value="ECO:0007669"/>
    <property type="project" value="UniProtKB-ARBA"/>
</dbReference>
<comment type="caution">
    <text evidence="5">The sequence shown here is derived from an EMBL/GenBank/DDBJ whole genome shotgun (WGS) entry which is preliminary data.</text>
</comment>
<dbReference type="InterPro" id="IPR002942">
    <property type="entry name" value="S4_RNA-bd"/>
</dbReference>
<dbReference type="EMBL" id="PGXC01000174">
    <property type="protein sequence ID" value="PKK87298.1"/>
    <property type="molecule type" value="Genomic_DNA"/>
</dbReference>
<evidence type="ECO:0000259" key="4">
    <source>
        <dbReference type="Pfam" id="PF01479"/>
    </source>
</evidence>
<accession>A0A2N1PG45</accession>
<evidence type="ECO:0000259" key="3">
    <source>
        <dbReference type="Pfam" id="PF00849"/>
    </source>
</evidence>
<evidence type="ECO:0000313" key="5">
    <source>
        <dbReference type="EMBL" id="PKK87298.1"/>
    </source>
</evidence>
<dbReference type="Gene3D" id="3.10.290.10">
    <property type="entry name" value="RNA-binding S4 domain"/>
    <property type="match status" value="1"/>
</dbReference>
<gene>
    <name evidence="5" type="ORF">CVV64_22325</name>
</gene>
<organism evidence="5 6">
    <name type="scientific">Candidatus Wallbacteria bacterium HGW-Wallbacteria-1</name>
    <dbReference type="NCBI Taxonomy" id="2013854"/>
    <lineage>
        <taxon>Bacteria</taxon>
        <taxon>Candidatus Walliibacteriota</taxon>
    </lineage>
</organism>
<dbReference type="Proteomes" id="UP000233256">
    <property type="component" value="Unassembled WGS sequence"/>
</dbReference>
<feature type="domain" description="Pseudouridine synthase RsuA/RluA-like" evidence="3">
    <location>
        <begin position="54"/>
        <end position="183"/>
    </location>
</feature>
<dbReference type="Gene3D" id="3.30.70.1560">
    <property type="entry name" value="Alpha-L RNA-binding motif"/>
    <property type="match status" value="1"/>
</dbReference>
<name>A0A2N1PG45_9BACT</name>
<dbReference type="NCBIfam" id="TIGR00093">
    <property type="entry name" value="pseudouridine synthase"/>
    <property type="match status" value="1"/>
</dbReference>
<dbReference type="InterPro" id="IPR006145">
    <property type="entry name" value="PsdUridine_synth_RsuA/RluA"/>
</dbReference>
<dbReference type="Pfam" id="PF00849">
    <property type="entry name" value="PseudoU_synth_2"/>
    <property type="match status" value="1"/>
</dbReference>
<dbReference type="InterPro" id="IPR036986">
    <property type="entry name" value="S4_RNA-bd_sf"/>
</dbReference>
<evidence type="ECO:0000256" key="2">
    <source>
        <dbReference type="PROSITE-ProRule" id="PRU00182"/>
    </source>
</evidence>
<feature type="non-terminal residue" evidence="5">
    <location>
        <position position="1"/>
    </location>
</feature>
<dbReference type="Gene3D" id="3.30.70.580">
    <property type="entry name" value="Pseudouridine synthase I, catalytic domain, N-terminal subdomain"/>
    <property type="match status" value="1"/>
</dbReference>
<dbReference type="PROSITE" id="PS50889">
    <property type="entry name" value="S4"/>
    <property type="match status" value="1"/>
</dbReference>
<protein>
    <submittedName>
        <fullName evidence="5">rRNA pseudouridine synthase</fullName>
    </submittedName>
</protein>
<reference evidence="5 6" key="1">
    <citation type="journal article" date="2017" name="ISME J.">
        <title>Potential for microbial H2 and metal transformations associated with novel bacteria and archaea in deep terrestrial subsurface sediments.</title>
        <authorList>
            <person name="Hernsdorf A.W."/>
            <person name="Amano Y."/>
            <person name="Miyakawa K."/>
            <person name="Ise K."/>
            <person name="Suzuki Y."/>
            <person name="Anantharaman K."/>
            <person name="Probst A."/>
            <person name="Burstein D."/>
            <person name="Thomas B.C."/>
            <person name="Banfield J.F."/>
        </authorList>
    </citation>
    <scope>NUCLEOTIDE SEQUENCE [LARGE SCALE GENOMIC DNA]</scope>
    <source>
        <strain evidence="5">HGW-Wallbacteria-1</strain>
    </source>
</reference>
<sequence length="227" mass="25948">KSGFGSRRSCETLISEGRVSVNTRIVVELGTKVDADDVVMVDDILAEPADRTFYYALNKPKGYVCTNYDPNEKLYARDLITIPENNLLFHVGRLDKESSGLILYTNDGDVAQKIMHPSSQIEKEYAIMTNEPINRVDLDEALRGIYIDSQKPYTIKHFKLQSKRWVLVTLTEGKNRELRKIFSYFGYTIQRLVRIRIGPIQLEDLAEGRYRPVTKAEITALLEGKNV</sequence>
<dbReference type="InterPro" id="IPR000748">
    <property type="entry name" value="PsdUridine_synth_RsuA/RluB/E/F"/>
</dbReference>
<evidence type="ECO:0000256" key="1">
    <source>
        <dbReference type="ARBA" id="ARBA00023235"/>
    </source>
</evidence>
<keyword evidence="2" id="KW-0694">RNA-binding</keyword>
<keyword evidence="1" id="KW-0413">Isomerase</keyword>
<feature type="domain" description="RNA-binding S4" evidence="4">
    <location>
        <begin position="2"/>
        <end position="39"/>
    </location>
</feature>
<evidence type="ECO:0000313" key="6">
    <source>
        <dbReference type="Proteomes" id="UP000233256"/>
    </source>
</evidence>
<dbReference type="AlphaFoldDB" id="A0A2N1PG45"/>
<proteinExistence type="predicted"/>
<dbReference type="InterPro" id="IPR020094">
    <property type="entry name" value="TruA/RsuA/RluB/E/F_N"/>
</dbReference>
<dbReference type="SUPFAM" id="SSF55120">
    <property type="entry name" value="Pseudouridine synthase"/>
    <property type="match status" value="1"/>
</dbReference>
<dbReference type="InterPro" id="IPR020103">
    <property type="entry name" value="PsdUridine_synth_cat_dom_sf"/>
</dbReference>
<dbReference type="InterPro" id="IPR042092">
    <property type="entry name" value="PsdUridine_s_RsuA/RluB/E/F_cat"/>
</dbReference>
<dbReference type="PANTHER" id="PTHR47683">
    <property type="entry name" value="PSEUDOURIDINE SYNTHASE FAMILY PROTEIN-RELATED"/>
    <property type="match status" value="1"/>
</dbReference>
<dbReference type="GO" id="GO:0003723">
    <property type="term" value="F:RNA binding"/>
    <property type="evidence" value="ECO:0007669"/>
    <property type="project" value="UniProtKB-KW"/>
</dbReference>
<dbReference type="Pfam" id="PF01479">
    <property type="entry name" value="S4"/>
    <property type="match status" value="1"/>
</dbReference>
<dbReference type="PANTHER" id="PTHR47683:SF2">
    <property type="entry name" value="RNA-BINDING S4 DOMAIN-CONTAINING PROTEIN"/>
    <property type="match status" value="1"/>
</dbReference>